<dbReference type="OrthoDB" id="3649991at2759"/>
<feature type="region of interest" description="Disordered" evidence="1">
    <location>
        <begin position="414"/>
        <end position="470"/>
    </location>
</feature>
<keyword evidence="3" id="KW-1185">Reference proteome</keyword>
<feature type="compositionally biased region" description="Basic and acidic residues" evidence="1">
    <location>
        <begin position="447"/>
        <end position="470"/>
    </location>
</feature>
<accession>A0A8H6RXS4</accession>
<protein>
    <submittedName>
        <fullName evidence="2">Uncharacterized protein</fullName>
    </submittedName>
</protein>
<evidence type="ECO:0000313" key="3">
    <source>
        <dbReference type="Proteomes" id="UP000660729"/>
    </source>
</evidence>
<evidence type="ECO:0000256" key="1">
    <source>
        <dbReference type="SAM" id="MobiDB-lite"/>
    </source>
</evidence>
<proteinExistence type="predicted"/>
<dbReference type="Proteomes" id="UP000660729">
    <property type="component" value="Unassembled WGS sequence"/>
</dbReference>
<name>A0A8H6RXS4_9PEZI</name>
<gene>
    <name evidence="2" type="ORF">HII31_00497</name>
</gene>
<dbReference type="AlphaFoldDB" id="A0A8H6RXS4"/>
<organism evidence="2 3">
    <name type="scientific">Pseudocercospora fuligena</name>
    <dbReference type="NCBI Taxonomy" id="685502"/>
    <lineage>
        <taxon>Eukaryota</taxon>
        <taxon>Fungi</taxon>
        <taxon>Dikarya</taxon>
        <taxon>Ascomycota</taxon>
        <taxon>Pezizomycotina</taxon>
        <taxon>Dothideomycetes</taxon>
        <taxon>Dothideomycetidae</taxon>
        <taxon>Mycosphaerellales</taxon>
        <taxon>Mycosphaerellaceae</taxon>
        <taxon>Pseudocercospora</taxon>
    </lineage>
</organism>
<feature type="region of interest" description="Disordered" evidence="1">
    <location>
        <begin position="1"/>
        <end position="86"/>
    </location>
</feature>
<feature type="compositionally biased region" description="Basic and acidic residues" evidence="1">
    <location>
        <begin position="420"/>
        <end position="431"/>
    </location>
</feature>
<dbReference type="EMBL" id="JABCIY010000003">
    <property type="protein sequence ID" value="KAF7198141.1"/>
    <property type="molecule type" value="Genomic_DNA"/>
</dbReference>
<comment type="caution">
    <text evidence="2">The sequence shown here is derived from an EMBL/GenBank/DDBJ whole genome shotgun (WGS) entry which is preliminary data.</text>
</comment>
<evidence type="ECO:0000313" key="2">
    <source>
        <dbReference type="EMBL" id="KAF7198141.1"/>
    </source>
</evidence>
<reference evidence="2" key="1">
    <citation type="submission" date="2020-04" db="EMBL/GenBank/DDBJ databases">
        <title>Draft genome resource of the tomato pathogen Pseudocercospora fuligena.</title>
        <authorList>
            <person name="Zaccaron A."/>
        </authorList>
    </citation>
    <scope>NUCLEOTIDE SEQUENCE</scope>
    <source>
        <strain evidence="2">PF001</strain>
    </source>
</reference>
<sequence>METMSKAEEAREDAEVIEVPPPTYEASVAGESELYSEHDYHVVEAGPSASNDEKRPLPSPTNAVDEKRPIEPAPEFFSNEKSNPDSQAIVPYHEEELRPALPVRPSSITSTTHAGIPLSFTLSWRRALFERKPYFDCPALSIVPTNNQPLPASSPGLPTTSHWQLNYEKKYFARLHRYAPEQAQGDIPYRQVAEISYPDFMWPNGGVKITFEPHEEEISRRGSRHVSRTDKMMVRQGWWSAKYGIDLPVLGGSRVEWVNAAIPPTANQNDLPTKTSRAERLNLKPGETHLVTVGEVWEDMKRKYSDDSWSPYPVQNLVEEVSGRVLAVFTRARPMQKLAGRLEILPPRDDVQVGLPEYIEGIVVACAAMVGMKDRMGIMSSLVEAGTVGSRDMPSVKMPDVKMPNLERFKMMGMGKKRRDSGVDEVEKGEVEVPPEMPPRRSTGGGRFREEMGDENPPEKPPRKEVKFET</sequence>